<evidence type="ECO:0000259" key="1">
    <source>
        <dbReference type="Pfam" id="PF00561"/>
    </source>
</evidence>
<dbReference type="InterPro" id="IPR050471">
    <property type="entry name" value="AB_hydrolase"/>
</dbReference>
<dbReference type="GO" id="GO:0046503">
    <property type="term" value="P:glycerolipid catabolic process"/>
    <property type="evidence" value="ECO:0007669"/>
    <property type="project" value="TreeGrafter"/>
</dbReference>
<proteinExistence type="predicted"/>
<evidence type="ECO:0000313" key="2">
    <source>
        <dbReference type="EMBL" id="RZT83703.1"/>
    </source>
</evidence>
<protein>
    <submittedName>
        <fullName evidence="2">Pimeloyl-ACP methyl ester carboxylesterase</fullName>
    </submittedName>
</protein>
<feature type="domain" description="AB hydrolase-1" evidence="1">
    <location>
        <begin position="20"/>
        <end position="132"/>
    </location>
</feature>
<dbReference type="Gene3D" id="3.40.50.1820">
    <property type="entry name" value="alpha/beta hydrolase"/>
    <property type="match status" value="1"/>
</dbReference>
<dbReference type="Proteomes" id="UP000291591">
    <property type="component" value="Unassembled WGS sequence"/>
</dbReference>
<name>A0A4Q7UUJ4_PSEST</name>
<accession>A0A4Q7UUJ4</accession>
<reference evidence="2 3" key="1">
    <citation type="submission" date="2019-02" db="EMBL/GenBank/DDBJ databases">
        <title>Sequencing the genomes of 1000 actinobacteria strains.</title>
        <authorList>
            <person name="Klenk H.-P."/>
        </authorList>
    </citation>
    <scope>NUCLEOTIDE SEQUENCE [LARGE SCALE GENOMIC DNA]</scope>
    <source>
        <strain evidence="2 3">DSM 45779</strain>
    </source>
</reference>
<dbReference type="EMBL" id="SHKL01000001">
    <property type="protein sequence ID" value="RZT83703.1"/>
    <property type="molecule type" value="Genomic_DNA"/>
</dbReference>
<evidence type="ECO:0000313" key="3">
    <source>
        <dbReference type="Proteomes" id="UP000291591"/>
    </source>
</evidence>
<dbReference type="PANTHER" id="PTHR43433">
    <property type="entry name" value="HYDROLASE, ALPHA/BETA FOLD FAMILY PROTEIN"/>
    <property type="match status" value="1"/>
</dbReference>
<dbReference type="GO" id="GO:0004806">
    <property type="term" value="F:triacylglycerol lipase activity"/>
    <property type="evidence" value="ECO:0007669"/>
    <property type="project" value="TreeGrafter"/>
</dbReference>
<organism evidence="2 3">
    <name type="scientific">Pseudonocardia sediminis</name>
    <dbReference type="NCBI Taxonomy" id="1397368"/>
    <lineage>
        <taxon>Bacteria</taxon>
        <taxon>Bacillati</taxon>
        <taxon>Actinomycetota</taxon>
        <taxon>Actinomycetes</taxon>
        <taxon>Pseudonocardiales</taxon>
        <taxon>Pseudonocardiaceae</taxon>
        <taxon>Pseudonocardia</taxon>
    </lineage>
</organism>
<dbReference type="Pfam" id="PF00561">
    <property type="entry name" value="Abhydrolase_1"/>
    <property type="match status" value="1"/>
</dbReference>
<dbReference type="InterPro" id="IPR000073">
    <property type="entry name" value="AB_hydrolase_1"/>
</dbReference>
<dbReference type="AlphaFoldDB" id="A0A4Q7UUJ4"/>
<comment type="caution">
    <text evidence="2">The sequence shown here is derived from an EMBL/GenBank/DDBJ whole genome shotgun (WGS) entry which is preliminary data.</text>
</comment>
<dbReference type="SUPFAM" id="SSF53474">
    <property type="entry name" value="alpha/beta-Hydrolases"/>
    <property type="match status" value="1"/>
</dbReference>
<dbReference type="PANTHER" id="PTHR43433:SF5">
    <property type="entry name" value="AB HYDROLASE-1 DOMAIN-CONTAINING PROTEIN"/>
    <property type="match status" value="1"/>
</dbReference>
<dbReference type="RefSeq" id="WP_130288420.1">
    <property type="nucleotide sequence ID" value="NZ_SHKL01000001.1"/>
</dbReference>
<dbReference type="InterPro" id="IPR029058">
    <property type="entry name" value="AB_hydrolase_fold"/>
</dbReference>
<sequence>MATVDVDGAELYVETVGEGPPLLIVQGGMGDAGASAQLATELARTHRVITYDRRGIARSGAGDGVVTMDRHADDAAAVLGATADGLAAVVGVSIGALLGLHLVCRHPDVVSVLVAHEPPMTALVRDDDAAAALDRAAELARDDVWAAIRHMAEFTGAGDTAEPGYRPAPPAGDPEAGLRRFFDHDFPAVRTSDIGVDRIAASAVPVVPTGGVQSRGRWEYRCAEALARGLGRDLVELPGGHDGPVAHPAAAAAALRTLVRSE</sequence>
<keyword evidence="3" id="KW-1185">Reference proteome</keyword>
<gene>
    <name evidence="2" type="ORF">EV383_0518</name>
</gene>
<dbReference type="OrthoDB" id="3210164at2"/>